<name>A0A2T3XM04_9BURK</name>
<dbReference type="Gene3D" id="3.30.429.10">
    <property type="entry name" value="Macrophage Migration Inhibitory Factor"/>
    <property type="match status" value="1"/>
</dbReference>
<evidence type="ECO:0000313" key="2">
    <source>
        <dbReference type="Proteomes" id="UP000240638"/>
    </source>
</evidence>
<dbReference type="InterPro" id="IPR037479">
    <property type="entry name" value="Tauto_MSAD"/>
</dbReference>
<dbReference type="EMBL" id="PYUC01000018">
    <property type="protein sequence ID" value="PTB17550.1"/>
    <property type="molecule type" value="Genomic_DNA"/>
</dbReference>
<gene>
    <name evidence="1" type="ORF">C9I57_27845</name>
</gene>
<proteinExistence type="predicted"/>
<dbReference type="InterPro" id="IPR014347">
    <property type="entry name" value="Tautomerase/MIF_sf"/>
</dbReference>
<dbReference type="AlphaFoldDB" id="A0A2T3XM04"/>
<protein>
    <submittedName>
        <fullName evidence="1">Tautomerase family protein</fullName>
    </submittedName>
</protein>
<accession>A0A2T3XM04</accession>
<comment type="caution">
    <text evidence="1">The sequence shown here is derived from an EMBL/GenBank/DDBJ whole genome shotgun (WGS) entry which is preliminary data.</text>
</comment>
<evidence type="ECO:0000313" key="1">
    <source>
        <dbReference type="EMBL" id="PTB17550.1"/>
    </source>
</evidence>
<sequence length="128" mass="14584">MPLARISLAAGKSAEYRHALTEGIQQALVETFNVPPDDQFMLLTEHQPGTLVYNRSYFGIERSDDFVVIQLTVSNTRSLSQKQALYKRIVERLAERPGLRKEDVFINLVEVLPENWSFGLGDAQYVKK</sequence>
<dbReference type="Proteomes" id="UP000240638">
    <property type="component" value="Unassembled WGS sequence"/>
</dbReference>
<organism evidence="1 2">
    <name type="scientific">Trinickia symbiotica</name>
    <dbReference type="NCBI Taxonomy" id="863227"/>
    <lineage>
        <taxon>Bacteria</taxon>
        <taxon>Pseudomonadati</taxon>
        <taxon>Pseudomonadota</taxon>
        <taxon>Betaproteobacteria</taxon>
        <taxon>Burkholderiales</taxon>
        <taxon>Burkholderiaceae</taxon>
        <taxon>Trinickia</taxon>
    </lineage>
</organism>
<dbReference type="PANTHER" id="PTHR38460:SF1">
    <property type="entry name" value="TAUTOMERASE YOLI-RELATED"/>
    <property type="match status" value="1"/>
</dbReference>
<dbReference type="Pfam" id="PF14552">
    <property type="entry name" value="Tautomerase_2"/>
    <property type="match status" value="1"/>
</dbReference>
<reference evidence="1 2" key="1">
    <citation type="submission" date="2018-03" db="EMBL/GenBank/DDBJ databases">
        <title>Whole genome analyses suggest that Burkholderia sensu lato contains two further novel genera in the rhizoxinica-symbiotica group Mycetohabitans gen. nov., and Trinickia gen. nov.: implications for the evolution of diazotrophy and nodulation in the Burkholderiaceae.</title>
        <authorList>
            <person name="Estrada De Los Santos P."/>
            <person name="Palmer M."/>
            <person name="Chavez-Ramirez B."/>
            <person name="Steenkamp E.T."/>
            <person name="Hirsch A.M."/>
            <person name="Manyaka P."/>
            <person name="Maluk M."/>
            <person name="Lafos M."/>
            <person name="Crook M."/>
            <person name="Gross E."/>
            <person name="Simon M.F."/>
            <person name="Bueno Dos Reis Junior F."/>
            <person name="Poole P.S."/>
            <person name="Venter S.N."/>
            <person name="James E.K."/>
        </authorList>
    </citation>
    <scope>NUCLEOTIDE SEQUENCE [LARGE SCALE GENOMIC DNA]</scope>
    <source>
        <strain evidence="1 2">JPY-366</strain>
    </source>
</reference>
<dbReference type="SUPFAM" id="SSF55331">
    <property type="entry name" value="Tautomerase/MIF"/>
    <property type="match status" value="1"/>
</dbReference>
<dbReference type="RefSeq" id="WP_107153801.1">
    <property type="nucleotide sequence ID" value="NZ_PYUC01000018.1"/>
</dbReference>
<dbReference type="PANTHER" id="PTHR38460">
    <property type="entry name" value="TAUTOMERASE YOLI-RELATED"/>
    <property type="match status" value="1"/>
</dbReference>